<comment type="caution">
    <text evidence="2">The sequence shown here is derived from an EMBL/GenBank/DDBJ whole genome shotgun (WGS) entry which is preliminary data.</text>
</comment>
<protein>
    <submittedName>
        <fullName evidence="2">Uncharacterized protein</fullName>
    </submittedName>
</protein>
<keyword evidence="3" id="KW-1185">Reference proteome</keyword>
<feature type="non-terminal residue" evidence="2">
    <location>
        <position position="1"/>
    </location>
</feature>
<dbReference type="Proteomes" id="UP001239795">
    <property type="component" value="Unassembled WGS sequence"/>
</dbReference>
<dbReference type="AlphaFoldDB" id="A0AAI9Y2I0"/>
<evidence type="ECO:0000313" key="2">
    <source>
        <dbReference type="EMBL" id="KAK1469033.1"/>
    </source>
</evidence>
<accession>A0AAI9Y2I0</accession>
<reference evidence="2 3" key="1">
    <citation type="submission" date="2016-10" db="EMBL/GenBank/DDBJ databases">
        <title>The genome sequence of Colletotrichum fioriniae PJ7.</title>
        <authorList>
            <person name="Baroncelli R."/>
        </authorList>
    </citation>
    <scope>NUCLEOTIDE SEQUENCE [LARGE SCALE GENOMIC DNA]</scope>
    <source>
        <strain evidence="2">Col 31</strain>
    </source>
</reference>
<proteinExistence type="predicted"/>
<dbReference type="EMBL" id="MLGG01000001">
    <property type="protein sequence ID" value="KAK1469033.1"/>
    <property type="molecule type" value="Genomic_DNA"/>
</dbReference>
<evidence type="ECO:0000256" key="1">
    <source>
        <dbReference type="SAM" id="MobiDB-lite"/>
    </source>
</evidence>
<feature type="region of interest" description="Disordered" evidence="1">
    <location>
        <begin position="1"/>
        <end position="54"/>
    </location>
</feature>
<sequence>SSETGLYGYCPKRKKGGISGGDGQPRTGSFSLFSPDGPAVSSPTISKHSSKLSKKIPILQKRPRPRARRLEKHTRRACAAQHFPHHILTNGCPLPFRPCLMLAIGRGLGLGSFYSRKWEDLGGDWQGHQGYWDLSFKVRSLVLLILSASLFAGRGLTPSPYSQCRSLIPTPLFAAGAAAEGGYCFLFSSPSLLSHCRCYLTVTRISDTEKEYGGPSRVASSISISQARIPEPPNPWRCGLMGARSPLPSYLSLHFVGSSAWSRRENA</sequence>
<name>A0AAI9Y2I0_9PEZI</name>
<evidence type="ECO:0000313" key="3">
    <source>
        <dbReference type="Proteomes" id="UP001239795"/>
    </source>
</evidence>
<organism evidence="2 3">
    <name type="scientific">Colletotrichum melonis</name>
    <dbReference type="NCBI Taxonomy" id="1209925"/>
    <lineage>
        <taxon>Eukaryota</taxon>
        <taxon>Fungi</taxon>
        <taxon>Dikarya</taxon>
        <taxon>Ascomycota</taxon>
        <taxon>Pezizomycotina</taxon>
        <taxon>Sordariomycetes</taxon>
        <taxon>Hypocreomycetidae</taxon>
        <taxon>Glomerellales</taxon>
        <taxon>Glomerellaceae</taxon>
        <taxon>Colletotrichum</taxon>
        <taxon>Colletotrichum acutatum species complex</taxon>
    </lineage>
</organism>
<gene>
    <name evidence="2" type="ORF">CMEL01_00800</name>
</gene>